<keyword evidence="1" id="KW-0472">Membrane</keyword>
<accession>A0A5C6C9I0</accession>
<proteinExistence type="predicted"/>
<gene>
    <name evidence="2" type="ORF">Pla144_48160</name>
</gene>
<keyword evidence="1" id="KW-0812">Transmembrane</keyword>
<sequence length="143" mass="14421">MAGLIFLHDVERLMRIILASLAGMLIGGASCSLVVSHKGPVFHWEMAGMAMVIICGVFGGITGGLSAYLCSASKVPIMLRGFVGLCGGAVLGLAVGLFFSVSSSANHPKAPEGLAFWVVAVVVIAGGLAGLFGSLLAKTSNSA</sequence>
<feature type="transmembrane region" description="Helical" evidence="1">
    <location>
        <begin position="47"/>
        <end position="70"/>
    </location>
</feature>
<evidence type="ECO:0000313" key="2">
    <source>
        <dbReference type="EMBL" id="TWU20765.1"/>
    </source>
</evidence>
<feature type="transmembrane region" description="Helical" evidence="1">
    <location>
        <begin position="82"/>
        <end position="102"/>
    </location>
</feature>
<dbReference type="Proteomes" id="UP000318437">
    <property type="component" value="Unassembled WGS sequence"/>
</dbReference>
<keyword evidence="1" id="KW-1133">Transmembrane helix</keyword>
<dbReference type="EMBL" id="SJPS01000013">
    <property type="protein sequence ID" value="TWU20765.1"/>
    <property type="molecule type" value="Genomic_DNA"/>
</dbReference>
<evidence type="ECO:0000256" key="1">
    <source>
        <dbReference type="SAM" id="Phobius"/>
    </source>
</evidence>
<name>A0A5C6C9I0_9BACT</name>
<organism evidence="2 3">
    <name type="scientific">Bythopirellula polymerisocia</name>
    <dbReference type="NCBI Taxonomy" id="2528003"/>
    <lineage>
        <taxon>Bacteria</taxon>
        <taxon>Pseudomonadati</taxon>
        <taxon>Planctomycetota</taxon>
        <taxon>Planctomycetia</taxon>
        <taxon>Pirellulales</taxon>
        <taxon>Lacipirellulaceae</taxon>
        <taxon>Bythopirellula</taxon>
    </lineage>
</organism>
<dbReference type="AlphaFoldDB" id="A0A5C6C9I0"/>
<feature type="transmembrane region" description="Helical" evidence="1">
    <location>
        <begin position="114"/>
        <end position="137"/>
    </location>
</feature>
<evidence type="ECO:0000313" key="3">
    <source>
        <dbReference type="Proteomes" id="UP000318437"/>
    </source>
</evidence>
<comment type="caution">
    <text evidence="2">The sequence shown here is derived from an EMBL/GenBank/DDBJ whole genome shotgun (WGS) entry which is preliminary data.</text>
</comment>
<feature type="transmembrane region" description="Helical" evidence="1">
    <location>
        <begin position="12"/>
        <end position="35"/>
    </location>
</feature>
<reference evidence="2 3" key="1">
    <citation type="submission" date="2019-02" db="EMBL/GenBank/DDBJ databases">
        <title>Deep-cultivation of Planctomycetes and their phenomic and genomic characterization uncovers novel biology.</title>
        <authorList>
            <person name="Wiegand S."/>
            <person name="Jogler M."/>
            <person name="Boedeker C."/>
            <person name="Pinto D."/>
            <person name="Vollmers J."/>
            <person name="Rivas-Marin E."/>
            <person name="Kohn T."/>
            <person name="Peeters S.H."/>
            <person name="Heuer A."/>
            <person name="Rast P."/>
            <person name="Oberbeckmann S."/>
            <person name="Bunk B."/>
            <person name="Jeske O."/>
            <person name="Meyerdierks A."/>
            <person name="Storesund J.E."/>
            <person name="Kallscheuer N."/>
            <person name="Luecker S."/>
            <person name="Lage O.M."/>
            <person name="Pohl T."/>
            <person name="Merkel B.J."/>
            <person name="Hornburger P."/>
            <person name="Mueller R.-W."/>
            <person name="Bruemmer F."/>
            <person name="Labrenz M."/>
            <person name="Spormann A.M."/>
            <person name="Op Den Camp H."/>
            <person name="Overmann J."/>
            <person name="Amann R."/>
            <person name="Jetten M.S.M."/>
            <person name="Mascher T."/>
            <person name="Medema M.H."/>
            <person name="Devos D.P."/>
            <person name="Kaster A.-K."/>
            <person name="Ovreas L."/>
            <person name="Rohde M."/>
            <person name="Galperin M.Y."/>
            <person name="Jogler C."/>
        </authorList>
    </citation>
    <scope>NUCLEOTIDE SEQUENCE [LARGE SCALE GENOMIC DNA]</scope>
    <source>
        <strain evidence="2 3">Pla144</strain>
    </source>
</reference>
<protein>
    <submittedName>
        <fullName evidence="2">Uncharacterized protein</fullName>
    </submittedName>
</protein>
<keyword evidence="3" id="KW-1185">Reference proteome</keyword>